<name>A0ABW8SGN3_9CLOT</name>
<evidence type="ECO:0000256" key="5">
    <source>
        <dbReference type="RuleBase" id="RU362118"/>
    </source>
</evidence>
<evidence type="ECO:0000256" key="4">
    <source>
        <dbReference type="ARBA" id="ARBA00022898"/>
    </source>
</evidence>
<dbReference type="InterPro" id="IPR000277">
    <property type="entry name" value="Cys/Met-Metab_PyrdxlP-dep_enz"/>
</dbReference>
<dbReference type="PANTHER" id="PTHR43797">
    <property type="entry name" value="HOMOCYSTEINE/CYSTEINE SYNTHASE"/>
    <property type="match status" value="1"/>
</dbReference>
<evidence type="ECO:0000313" key="6">
    <source>
        <dbReference type="EMBL" id="MFL0194983.1"/>
    </source>
</evidence>
<evidence type="ECO:0000256" key="1">
    <source>
        <dbReference type="ARBA" id="ARBA00001933"/>
    </source>
</evidence>
<dbReference type="Proteomes" id="UP001623660">
    <property type="component" value="Unassembled WGS sequence"/>
</dbReference>
<evidence type="ECO:0000313" key="7">
    <source>
        <dbReference type="Proteomes" id="UP001623660"/>
    </source>
</evidence>
<dbReference type="InterPro" id="IPR015421">
    <property type="entry name" value="PyrdxlP-dep_Trfase_major"/>
</dbReference>
<dbReference type="NCBIfam" id="TIGR01326">
    <property type="entry name" value="OAH_OAS_sulfhy"/>
    <property type="match status" value="1"/>
</dbReference>
<sequence>MTTKKFKFDTLQIHAGQKVDLQTGATAVPIYQTSAFRFDTFKDAKAVSSYEKFGYNYTRFRNPTQSALEERIASLEGGSAALAVSSGMAAISYSILNILSQGDEIVASDTLYGGTHSTFTNLFSNMGIKTNFVDPNSIDNFKNHINEKTKAIYVESMGNPGINIVDIEPLSKLAHDNGIPLIIDNTFATPYLFNPIKYGANIVVHSATKFIGGHGSTIGGVIVEGGNFDWAKSGKFPCLTETNYNGIKYYETYKNTAFISKARDQLMGSLGATLSPFNAFMLLQGIETLSLRMKKHVYNAQKVAEFLNKNDKVSWVNYPGLKNSKYHDLGKKYFSKGAGSILTFGLKGGLSNIEKFIDNLQLFSLVTNIGDVKSLVVHPATTTHAELSEEEQALAGVTPDLIRLSIGIEDIDDIIFDLDTSLRRLN</sequence>
<dbReference type="EMBL" id="JBJHZX010000005">
    <property type="protein sequence ID" value="MFL0194983.1"/>
    <property type="molecule type" value="Genomic_DNA"/>
</dbReference>
<dbReference type="Pfam" id="PF01053">
    <property type="entry name" value="Cys_Met_Meta_PP"/>
    <property type="match status" value="1"/>
</dbReference>
<evidence type="ECO:0000256" key="3">
    <source>
        <dbReference type="ARBA" id="ARBA00022679"/>
    </source>
</evidence>
<dbReference type="InterPro" id="IPR015422">
    <property type="entry name" value="PyrdxlP-dep_Trfase_small"/>
</dbReference>
<dbReference type="CDD" id="cd00614">
    <property type="entry name" value="CGS_like"/>
    <property type="match status" value="1"/>
</dbReference>
<dbReference type="SUPFAM" id="SSF53383">
    <property type="entry name" value="PLP-dependent transferases"/>
    <property type="match status" value="1"/>
</dbReference>
<dbReference type="InterPro" id="IPR006235">
    <property type="entry name" value="OAc-hSer/O-AcSer_sulfhydrylase"/>
</dbReference>
<reference evidence="6 7" key="1">
    <citation type="submission" date="2024-11" db="EMBL/GenBank/DDBJ databases">
        <authorList>
            <person name="Heng Y.C."/>
            <person name="Lim A.C.H."/>
            <person name="Lee J.K.Y."/>
            <person name="Kittelmann S."/>
        </authorList>
    </citation>
    <scope>NUCLEOTIDE SEQUENCE [LARGE SCALE GENOMIC DNA]</scope>
    <source>
        <strain evidence="6 7">WILCCON 0269</strain>
    </source>
</reference>
<dbReference type="PIRSF" id="PIRSF001434">
    <property type="entry name" value="CGS"/>
    <property type="match status" value="1"/>
</dbReference>
<comment type="caution">
    <text evidence="6">The sequence shown here is derived from an EMBL/GenBank/DDBJ whole genome shotgun (WGS) entry which is preliminary data.</text>
</comment>
<proteinExistence type="inferred from homology"/>
<dbReference type="Gene3D" id="3.90.1150.10">
    <property type="entry name" value="Aspartate Aminotransferase, domain 1"/>
    <property type="match status" value="1"/>
</dbReference>
<keyword evidence="3" id="KW-0808">Transferase</keyword>
<accession>A0ABW8SGN3</accession>
<comment type="similarity">
    <text evidence="2 5">Belongs to the trans-sulfuration enzymes family.</text>
</comment>
<dbReference type="Gene3D" id="3.40.640.10">
    <property type="entry name" value="Type I PLP-dependent aspartate aminotransferase-like (Major domain)"/>
    <property type="match status" value="1"/>
</dbReference>
<keyword evidence="4 5" id="KW-0663">Pyridoxal phosphate</keyword>
<dbReference type="RefSeq" id="WP_406791100.1">
    <property type="nucleotide sequence ID" value="NZ_JBJHZX010000005.1"/>
</dbReference>
<keyword evidence="7" id="KW-1185">Reference proteome</keyword>
<evidence type="ECO:0000256" key="2">
    <source>
        <dbReference type="ARBA" id="ARBA00009077"/>
    </source>
</evidence>
<gene>
    <name evidence="6" type="ORF">ACJDU8_05250</name>
</gene>
<comment type="cofactor">
    <cofactor evidence="1 5">
        <name>pyridoxal 5'-phosphate</name>
        <dbReference type="ChEBI" id="CHEBI:597326"/>
    </cofactor>
</comment>
<dbReference type="PANTHER" id="PTHR43797:SF2">
    <property type="entry name" value="HOMOCYSTEINE_CYSTEINE SYNTHASE"/>
    <property type="match status" value="1"/>
</dbReference>
<dbReference type="InterPro" id="IPR015424">
    <property type="entry name" value="PyrdxlP-dep_Trfase"/>
</dbReference>
<organism evidence="6 7">
    <name type="scientific">Candidatus Clostridium eludens</name>
    <dbReference type="NCBI Taxonomy" id="3381663"/>
    <lineage>
        <taxon>Bacteria</taxon>
        <taxon>Bacillati</taxon>
        <taxon>Bacillota</taxon>
        <taxon>Clostridia</taxon>
        <taxon>Eubacteriales</taxon>
        <taxon>Clostridiaceae</taxon>
        <taxon>Clostridium</taxon>
    </lineage>
</organism>
<protein>
    <submittedName>
        <fullName evidence="6">O-acetylhomoserine aminocarboxypropyltransferase/cysteine synthase family protein</fullName>
    </submittedName>
</protein>